<feature type="region of interest" description="Disordered" evidence="1">
    <location>
        <begin position="1"/>
        <end position="27"/>
    </location>
</feature>
<feature type="compositionally biased region" description="Basic and acidic residues" evidence="1">
    <location>
        <begin position="17"/>
        <end position="27"/>
    </location>
</feature>
<evidence type="ECO:0000313" key="3">
    <source>
        <dbReference type="Proteomes" id="UP001164929"/>
    </source>
</evidence>
<organism evidence="2 3">
    <name type="scientific">Populus alba x Populus x berolinensis</name>
    <dbReference type="NCBI Taxonomy" id="444605"/>
    <lineage>
        <taxon>Eukaryota</taxon>
        <taxon>Viridiplantae</taxon>
        <taxon>Streptophyta</taxon>
        <taxon>Embryophyta</taxon>
        <taxon>Tracheophyta</taxon>
        <taxon>Spermatophyta</taxon>
        <taxon>Magnoliopsida</taxon>
        <taxon>eudicotyledons</taxon>
        <taxon>Gunneridae</taxon>
        <taxon>Pentapetalae</taxon>
        <taxon>rosids</taxon>
        <taxon>fabids</taxon>
        <taxon>Malpighiales</taxon>
        <taxon>Salicaceae</taxon>
        <taxon>Saliceae</taxon>
        <taxon>Populus</taxon>
    </lineage>
</organism>
<evidence type="ECO:0000313" key="2">
    <source>
        <dbReference type="EMBL" id="KAJ6995418.1"/>
    </source>
</evidence>
<accession>A0AAD6W189</accession>
<reference evidence="2" key="1">
    <citation type="journal article" date="2023" name="Mol. Ecol. Resour.">
        <title>Chromosome-level genome assembly of a triploid poplar Populus alba 'Berolinensis'.</title>
        <authorList>
            <person name="Chen S."/>
            <person name="Yu Y."/>
            <person name="Wang X."/>
            <person name="Wang S."/>
            <person name="Zhang T."/>
            <person name="Zhou Y."/>
            <person name="He R."/>
            <person name="Meng N."/>
            <person name="Wang Y."/>
            <person name="Liu W."/>
            <person name="Liu Z."/>
            <person name="Liu J."/>
            <person name="Guo Q."/>
            <person name="Huang H."/>
            <person name="Sederoff R.R."/>
            <person name="Wang G."/>
            <person name="Qu G."/>
            <person name="Chen S."/>
        </authorList>
    </citation>
    <scope>NUCLEOTIDE SEQUENCE</scope>
    <source>
        <strain evidence="2">SC-2020</strain>
    </source>
</reference>
<sequence length="27" mass="2972">MGGVDKPQMDYDVNGEGLREAIKNGDY</sequence>
<dbReference type="AlphaFoldDB" id="A0AAD6W189"/>
<comment type="caution">
    <text evidence="2">The sequence shown here is derived from an EMBL/GenBank/DDBJ whole genome shotgun (WGS) entry which is preliminary data.</text>
</comment>
<evidence type="ECO:0000256" key="1">
    <source>
        <dbReference type="SAM" id="MobiDB-lite"/>
    </source>
</evidence>
<gene>
    <name evidence="2" type="ORF">NC653_018016</name>
</gene>
<dbReference type="EMBL" id="JAQIZT010000006">
    <property type="protein sequence ID" value="KAJ6995418.1"/>
    <property type="molecule type" value="Genomic_DNA"/>
</dbReference>
<keyword evidence="3" id="KW-1185">Reference proteome</keyword>
<proteinExistence type="predicted"/>
<protein>
    <submittedName>
        <fullName evidence="2">Uncharacterized protein</fullName>
    </submittedName>
</protein>
<name>A0AAD6W189_9ROSI</name>
<dbReference type="Proteomes" id="UP001164929">
    <property type="component" value="Chromosome 6"/>
</dbReference>